<evidence type="ECO:0000313" key="1">
    <source>
        <dbReference type="EMBL" id="KAJ3640202.1"/>
    </source>
</evidence>
<dbReference type="Proteomes" id="UP001168821">
    <property type="component" value="Unassembled WGS sequence"/>
</dbReference>
<organism evidence="1 2">
    <name type="scientific">Zophobas morio</name>
    <dbReference type="NCBI Taxonomy" id="2755281"/>
    <lineage>
        <taxon>Eukaryota</taxon>
        <taxon>Metazoa</taxon>
        <taxon>Ecdysozoa</taxon>
        <taxon>Arthropoda</taxon>
        <taxon>Hexapoda</taxon>
        <taxon>Insecta</taxon>
        <taxon>Pterygota</taxon>
        <taxon>Neoptera</taxon>
        <taxon>Endopterygota</taxon>
        <taxon>Coleoptera</taxon>
        <taxon>Polyphaga</taxon>
        <taxon>Cucujiformia</taxon>
        <taxon>Tenebrionidae</taxon>
        <taxon>Zophobas</taxon>
    </lineage>
</organism>
<keyword evidence="2" id="KW-1185">Reference proteome</keyword>
<gene>
    <name evidence="1" type="ORF">Zmor_003516</name>
</gene>
<comment type="caution">
    <text evidence="1">The sequence shown here is derived from an EMBL/GenBank/DDBJ whole genome shotgun (WGS) entry which is preliminary data.</text>
</comment>
<proteinExistence type="predicted"/>
<sequence length="166" mass="18844">MTLQNLPNVVLSMVYQKSDRYFLIAYVVSATLRDRRGDTVTSAKWQEKDDIIIGSLSARMWPVFSPRWHLNRLLCTEAVDTFRYNGDVVRQCARSQRNQSCEKINQNPGSLRLICMPTGKMFINGSKTSSNPSSNHLPIPLCVQFKHKYVPMSSASRSGTYSFDAT</sequence>
<name>A0AA38HPH3_9CUCU</name>
<dbReference type="EMBL" id="JALNTZ010000010">
    <property type="protein sequence ID" value="KAJ3640202.1"/>
    <property type="molecule type" value="Genomic_DNA"/>
</dbReference>
<protein>
    <submittedName>
        <fullName evidence="1">Uncharacterized protein</fullName>
    </submittedName>
</protein>
<reference evidence="1" key="1">
    <citation type="journal article" date="2023" name="G3 (Bethesda)">
        <title>Whole genome assemblies of Zophobas morio and Tenebrio molitor.</title>
        <authorList>
            <person name="Kaur S."/>
            <person name="Stinson S.A."/>
            <person name="diCenzo G.C."/>
        </authorList>
    </citation>
    <scope>NUCLEOTIDE SEQUENCE</scope>
    <source>
        <tissue evidence="1">Head and legs</tissue>
    </source>
</reference>
<accession>A0AA38HPH3</accession>
<dbReference type="AlphaFoldDB" id="A0AA38HPH3"/>
<evidence type="ECO:0000313" key="2">
    <source>
        <dbReference type="Proteomes" id="UP001168821"/>
    </source>
</evidence>